<feature type="region of interest" description="Disordered" evidence="8">
    <location>
        <begin position="327"/>
        <end position="357"/>
    </location>
</feature>
<dbReference type="PANTHER" id="PTHR30518">
    <property type="entry name" value="ENDOLYTIC MUREIN TRANSGLYCOSYLASE"/>
    <property type="match status" value="1"/>
</dbReference>
<reference evidence="9 10" key="1">
    <citation type="submission" date="2022-06" db="EMBL/GenBank/DDBJ databases">
        <title>Rhizosaccharibacter gen. nov. sp. nov. KSS12, endophytic bacteria isolated from sugarcane.</title>
        <authorList>
            <person name="Pitiwittayakul N."/>
        </authorList>
    </citation>
    <scope>NUCLEOTIDE SEQUENCE [LARGE SCALE GENOMIC DNA]</scope>
    <source>
        <strain evidence="9 10">KSS12</strain>
    </source>
</reference>
<dbReference type="Proteomes" id="UP001524547">
    <property type="component" value="Unassembled WGS sequence"/>
</dbReference>
<keyword evidence="10" id="KW-1185">Reference proteome</keyword>
<dbReference type="RefSeq" id="WP_422920543.1">
    <property type="nucleotide sequence ID" value="NZ_JAMZEJ010000008.1"/>
</dbReference>
<evidence type="ECO:0000256" key="1">
    <source>
        <dbReference type="ARBA" id="ARBA00022475"/>
    </source>
</evidence>
<dbReference type="PANTHER" id="PTHR30518:SF2">
    <property type="entry name" value="ENDOLYTIC MUREIN TRANSGLYCOSYLASE"/>
    <property type="match status" value="1"/>
</dbReference>
<keyword evidence="1 7" id="KW-1003">Cell membrane</keyword>
<comment type="similarity">
    <text evidence="7">Belongs to the transglycosylase MltG family.</text>
</comment>
<dbReference type="EC" id="4.2.2.29" evidence="7"/>
<keyword evidence="5 7" id="KW-0456">Lyase</keyword>
<dbReference type="Pfam" id="PF02618">
    <property type="entry name" value="YceG"/>
    <property type="match status" value="1"/>
</dbReference>
<protein>
    <recommendedName>
        <fullName evidence="7">Endolytic murein transglycosylase</fullName>
        <ecNumber evidence="7">4.2.2.29</ecNumber>
    </recommendedName>
    <alternativeName>
        <fullName evidence="7">Peptidoglycan lytic transglycosylase</fullName>
    </alternativeName>
    <alternativeName>
        <fullName evidence="7">Peptidoglycan polymerization terminase</fullName>
    </alternativeName>
</protein>
<evidence type="ECO:0000256" key="8">
    <source>
        <dbReference type="SAM" id="MobiDB-lite"/>
    </source>
</evidence>
<name>A0ABT1VZL3_9PROT</name>
<evidence type="ECO:0000256" key="4">
    <source>
        <dbReference type="ARBA" id="ARBA00023136"/>
    </source>
</evidence>
<dbReference type="HAMAP" id="MF_02065">
    <property type="entry name" value="MltG"/>
    <property type="match status" value="1"/>
</dbReference>
<evidence type="ECO:0000313" key="10">
    <source>
        <dbReference type="Proteomes" id="UP001524547"/>
    </source>
</evidence>
<evidence type="ECO:0000256" key="2">
    <source>
        <dbReference type="ARBA" id="ARBA00022692"/>
    </source>
</evidence>
<feature type="site" description="Important for catalytic activity" evidence="7">
    <location>
        <position position="202"/>
    </location>
</feature>
<evidence type="ECO:0000256" key="3">
    <source>
        <dbReference type="ARBA" id="ARBA00022989"/>
    </source>
</evidence>
<accession>A0ABT1VZL3</accession>
<comment type="function">
    <text evidence="7">Functions as a peptidoglycan terminase that cleaves nascent peptidoglycan strands endolytically to terminate their elongation.</text>
</comment>
<keyword evidence="6 7" id="KW-0961">Cell wall biogenesis/degradation</keyword>
<keyword evidence="2 7" id="KW-0812">Transmembrane</keyword>
<evidence type="ECO:0000256" key="5">
    <source>
        <dbReference type="ARBA" id="ARBA00023239"/>
    </source>
</evidence>
<keyword evidence="4 7" id="KW-0472">Membrane</keyword>
<dbReference type="NCBIfam" id="TIGR00247">
    <property type="entry name" value="endolytic transglycosylase MltG"/>
    <property type="match status" value="1"/>
</dbReference>
<evidence type="ECO:0000256" key="7">
    <source>
        <dbReference type="HAMAP-Rule" id="MF_02065"/>
    </source>
</evidence>
<evidence type="ECO:0000256" key="6">
    <source>
        <dbReference type="ARBA" id="ARBA00023316"/>
    </source>
</evidence>
<evidence type="ECO:0000313" key="9">
    <source>
        <dbReference type="EMBL" id="MCQ8241788.1"/>
    </source>
</evidence>
<gene>
    <name evidence="7 9" type="primary">mltG</name>
    <name evidence="9" type="ORF">NFI88_13180</name>
</gene>
<keyword evidence="3 7" id="KW-1133">Transmembrane helix</keyword>
<dbReference type="InterPro" id="IPR003770">
    <property type="entry name" value="MLTG-like"/>
</dbReference>
<comment type="caution">
    <text evidence="9">The sequence shown here is derived from an EMBL/GenBank/DDBJ whole genome shotgun (WGS) entry which is preliminary data.</text>
</comment>
<proteinExistence type="inferred from homology"/>
<keyword evidence="7" id="KW-0997">Cell inner membrane</keyword>
<dbReference type="Gene3D" id="3.30.160.60">
    <property type="entry name" value="Classic Zinc Finger"/>
    <property type="match status" value="1"/>
</dbReference>
<sequence length="357" mass="37979">MRRLLVLIPVLFLLLVAGAGAGAVLMARQAGPLPETTSLVVPHGRTDGVARALQRHGVLADGTMSRLLFRALVASYDRHAPLHAAEFSFPAHASMMQVLAILRHGRPVQHELTIPEGLTAAQIAAIIDKADTLEGPLVVPAEGSVLPETYAFERGTTRMALLARMEAAMRRALSQVWEGREPNLPLSDPQQMLVLASIVERETGVAAERPMVAAVFLNRLRQNMKLQSDPTVAYDASGGLGTLPRPLTRSDLLQPGPYNTYLIPALPAGPISAPGLASLRAVAHPAATGALYFVATGTGGHAFADTLPEHLQNVARLRALEAGHPEQVPTIDPLRPPPQTVLPGAPAPGARHRHGHR</sequence>
<dbReference type="CDD" id="cd08010">
    <property type="entry name" value="MltG_like"/>
    <property type="match status" value="1"/>
</dbReference>
<comment type="catalytic activity">
    <reaction evidence="7">
        <text>a peptidoglycan chain = a peptidoglycan chain with N-acetyl-1,6-anhydromuramyl-[peptide] at the reducing end + a peptidoglycan chain with N-acetylglucosamine at the non-reducing end.</text>
        <dbReference type="EC" id="4.2.2.29"/>
    </reaction>
</comment>
<dbReference type="EMBL" id="JAMZEJ010000008">
    <property type="protein sequence ID" value="MCQ8241788.1"/>
    <property type="molecule type" value="Genomic_DNA"/>
</dbReference>
<organism evidence="9 10">
    <name type="scientific">Rhizosaccharibacter radicis</name>
    <dbReference type="NCBI Taxonomy" id="2782605"/>
    <lineage>
        <taxon>Bacteria</taxon>
        <taxon>Pseudomonadati</taxon>
        <taxon>Pseudomonadota</taxon>
        <taxon>Alphaproteobacteria</taxon>
        <taxon>Acetobacterales</taxon>
        <taxon>Acetobacteraceae</taxon>
        <taxon>Rhizosaccharibacter</taxon>
    </lineage>
</organism>